<sequence length="160" mass="17725">MRLSHLVAASTYIASAAAGNCCWTVNWGDVNWLYLTWDEPAGVVRCGLEGNIMPGSHCKVDNSKDADGNVQALTSVTFGVGHQYFKFRIGVQPGSCKPLPNDKVVTGWEDWGANLFAGSTTNSRVPPVDRSFFKLLRVRERQREQQLAERVRSSTTTPRH</sequence>
<reference evidence="3" key="2">
    <citation type="journal article" date="2019" name="Mol. Plant Microbe Interact.">
        <title>Genome sequence resources for four phytopathogenic fungi from the Colletotrichum orbiculare species complex.</title>
        <authorList>
            <person name="Gan P."/>
            <person name="Tsushima A."/>
            <person name="Narusaka M."/>
            <person name="Narusaka Y."/>
            <person name="Takano Y."/>
            <person name="Kubo Y."/>
            <person name="Shirasu K."/>
        </authorList>
    </citation>
    <scope>GENOME REANNOTATION</scope>
    <source>
        <strain evidence="3">104-T / ATCC 96160 / CBS 514.97 / LARS 414 / MAFF 240422</strain>
    </source>
</reference>
<evidence type="ECO:0000313" key="2">
    <source>
        <dbReference type="EMBL" id="TDZ27001.1"/>
    </source>
</evidence>
<evidence type="ECO:0008006" key="4">
    <source>
        <dbReference type="Google" id="ProtNLM"/>
    </source>
</evidence>
<organism evidence="2 3">
    <name type="scientific">Colletotrichum orbiculare (strain 104-T / ATCC 96160 / CBS 514.97 / LARS 414 / MAFF 240422)</name>
    <name type="common">Cucumber anthracnose fungus</name>
    <name type="synonym">Colletotrichum lagenarium</name>
    <dbReference type="NCBI Taxonomy" id="1213857"/>
    <lineage>
        <taxon>Eukaryota</taxon>
        <taxon>Fungi</taxon>
        <taxon>Dikarya</taxon>
        <taxon>Ascomycota</taxon>
        <taxon>Pezizomycotina</taxon>
        <taxon>Sordariomycetes</taxon>
        <taxon>Hypocreomycetidae</taxon>
        <taxon>Glomerellales</taxon>
        <taxon>Glomerellaceae</taxon>
        <taxon>Colletotrichum</taxon>
        <taxon>Colletotrichum orbiculare species complex</taxon>
    </lineage>
</organism>
<feature type="signal peptide" evidence="1">
    <location>
        <begin position="1"/>
        <end position="18"/>
    </location>
</feature>
<feature type="chain" id="PRO_5019719525" description="Secreted protein" evidence="1">
    <location>
        <begin position="19"/>
        <end position="160"/>
    </location>
</feature>
<keyword evidence="1" id="KW-0732">Signal</keyword>
<accession>A0A484G9Y2</accession>
<evidence type="ECO:0000256" key="1">
    <source>
        <dbReference type="SAM" id="SignalP"/>
    </source>
</evidence>
<comment type="caution">
    <text evidence="2">The sequence shown here is derived from an EMBL/GenBank/DDBJ whole genome shotgun (WGS) entry which is preliminary data.</text>
</comment>
<dbReference type="OrthoDB" id="5167841at2759"/>
<protein>
    <recommendedName>
        <fullName evidence="4">Secreted protein</fullName>
    </recommendedName>
</protein>
<dbReference type="EMBL" id="AMCV02000001">
    <property type="protein sequence ID" value="TDZ27001.1"/>
    <property type="molecule type" value="Genomic_DNA"/>
</dbReference>
<gene>
    <name evidence="2" type="ORF">Cob_v001384</name>
</gene>
<proteinExistence type="predicted"/>
<name>A0A484G9Y2_COLOR</name>
<dbReference type="Proteomes" id="UP000014480">
    <property type="component" value="Unassembled WGS sequence"/>
</dbReference>
<keyword evidence="3" id="KW-1185">Reference proteome</keyword>
<evidence type="ECO:0000313" key="3">
    <source>
        <dbReference type="Proteomes" id="UP000014480"/>
    </source>
</evidence>
<reference evidence="3" key="1">
    <citation type="journal article" date="2013" name="New Phytol.">
        <title>Comparative genomic and transcriptomic analyses reveal the hemibiotrophic stage shift of Colletotrichum fungi.</title>
        <authorList>
            <person name="Gan P."/>
            <person name="Ikeda K."/>
            <person name="Irieda H."/>
            <person name="Narusaka M."/>
            <person name="O'Connell R.J."/>
            <person name="Narusaka Y."/>
            <person name="Takano Y."/>
            <person name="Kubo Y."/>
            <person name="Shirasu K."/>
        </authorList>
    </citation>
    <scope>NUCLEOTIDE SEQUENCE [LARGE SCALE GENOMIC DNA]</scope>
    <source>
        <strain evidence="3">104-T / ATCC 96160 / CBS 514.97 / LARS 414 / MAFF 240422</strain>
    </source>
</reference>
<dbReference type="AlphaFoldDB" id="A0A484G9Y2"/>